<dbReference type="Proteomes" id="UP001207408">
    <property type="component" value="Unassembled WGS sequence"/>
</dbReference>
<comment type="caution">
    <text evidence="1">The sequence shown here is derived from an EMBL/GenBank/DDBJ whole genome shotgun (WGS) entry which is preliminary data.</text>
</comment>
<keyword evidence="2" id="KW-1185">Reference proteome</keyword>
<accession>A0AAE3MD14</accession>
<organism evidence="1 2">
    <name type="scientific">Plebeiibacterium marinum</name>
    <dbReference type="NCBI Taxonomy" id="2992111"/>
    <lineage>
        <taxon>Bacteria</taxon>
        <taxon>Pseudomonadati</taxon>
        <taxon>Bacteroidota</taxon>
        <taxon>Bacteroidia</taxon>
        <taxon>Marinilabiliales</taxon>
        <taxon>Marinilabiliaceae</taxon>
        <taxon>Plebeiibacterium</taxon>
    </lineage>
</organism>
<protein>
    <submittedName>
        <fullName evidence="1">Uncharacterized protein</fullName>
    </submittedName>
</protein>
<evidence type="ECO:0000313" key="2">
    <source>
        <dbReference type="Proteomes" id="UP001207408"/>
    </source>
</evidence>
<dbReference type="EMBL" id="JAPDPI010000013">
    <property type="protein sequence ID" value="MCW3805616.1"/>
    <property type="molecule type" value="Genomic_DNA"/>
</dbReference>
<proteinExistence type="predicted"/>
<dbReference type="AlphaFoldDB" id="A0AAE3MD14"/>
<evidence type="ECO:0000313" key="1">
    <source>
        <dbReference type="EMBL" id="MCW3805616.1"/>
    </source>
</evidence>
<reference evidence="1" key="1">
    <citation type="submission" date="2022-10" db="EMBL/GenBank/DDBJ databases">
        <authorList>
            <person name="Yu W.X."/>
        </authorList>
    </citation>
    <scope>NUCLEOTIDE SEQUENCE</scope>
    <source>
        <strain evidence="1">D04</strain>
    </source>
</reference>
<gene>
    <name evidence="1" type="ORF">OM074_08240</name>
</gene>
<name>A0AAE3MD14_9BACT</name>
<sequence>MKVKILIIGILFLGVLLFAGNWIYGNKSAAKLDQRIQFSIQNQQLPFDISYEKVQVNPLFSEFTFTNLIVSDKSGDITLKSEKLRVNMKYSEAMELSENHKLEEVTWFKLNFDRPLILNDKDLVVFETGNAKLNFDGALKSFTLQELERHFPETPQEVQMNLSDVVFHAENMGGFKIDGLTNAYNTLNEMDVHMVFNPGTHTLELKQLDMESDQMAMVSGALLKFDGDCKENFIPRQVVFNSTASSKGEVSWENPTQGKIILENTEHKFSGNIAFDEKGEISKDELPEFDLYMQLEGLKIEYEEDARQMINKQGSMVGISADDIAIDHFVVNSTLKDGKLQVANTELVMPVFNANLDVDINFSESSIESGEIKNMVLRVSDIKPELKEGLKSIENMLGFQLPTEGDDIVFCVKGTLKNPQVKGIHY</sequence>
<dbReference type="RefSeq" id="WP_301198986.1">
    <property type="nucleotide sequence ID" value="NZ_JAPDPI010000013.1"/>
</dbReference>